<evidence type="ECO:0000259" key="9">
    <source>
        <dbReference type="Pfam" id="PF01694"/>
    </source>
</evidence>
<dbReference type="SUPFAM" id="SSF144091">
    <property type="entry name" value="Rhomboid-like"/>
    <property type="match status" value="1"/>
</dbReference>
<comment type="subcellular location">
    <subcellularLocation>
        <location evidence="1">Membrane</location>
        <topology evidence="1">Multi-pass membrane protein</topology>
    </subcellularLocation>
</comment>
<organism evidence="10 11">
    <name type="scientific">Passalora fulva</name>
    <name type="common">Tomato leaf mold</name>
    <name type="synonym">Cladosporium fulvum</name>
    <dbReference type="NCBI Taxonomy" id="5499"/>
    <lineage>
        <taxon>Eukaryota</taxon>
        <taxon>Fungi</taxon>
        <taxon>Dikarya</taxon>
        <taxon>Ascomycota</taxon>
        <taxon>Pezizomycotina</taxon>
        <taxon>Dothideomycetes</taxon>
        <taxon>Dothideomycetidae</taxon>
        <taxon>Mycosphaerellales</taxon>
        <taxon>Mycosphaerellaceae</taxon>
        <taxon>Fulvia</taxon>
    </lineage>
</organism>
<keyword evidence="5 8" id="KW-1133">Transmembrane helix</keyword>
<name>A0A9Q8P2Y1_PASFU</name>
<evidence type="ECO:0000256" key="1">
    <source>
        <dbReference type="ARBA" id="ARBA00004141"/>
    </source>
</evidence>
<dbReference type="InterPro" id="IPR035952">
    <property type="entry name" value="Rhomboid-like_sf"/>
</dbReference>
<comment type="similarity">
    <text evidence="2">Belongs to the peptidase S54 family.</text>
</comment>
<dbReference type="GeneID" id="71981441"/>
<keyword evidence="3 8" id="KW-0812">Transmembrane</keyword>
<sequence length="339" mass="36667">MDIAQAQREHLQKWRMGSEASGIWLRSRNEAAFVLIGTLNIAAFLKLELIKAKATKQAIDGWARWSSRTISGRWTSGALEWLGAKATFVAISGHVRGSVAVHEWIDKLWLSPRSPLYTWITSGFMHIELSHLVSNLIGLSSVAPICSRIHGMTPSRVFLITVGSSICASAALITEWRIRLVPGLREHLTHAIGASGIVCAFMAVAAAGAPRSSFSVNGINVPYWVVAVLPFGGDLAGLLRLDELMTGKQKSWLGAVRRPLIGYAAHLGGAIFGIIYYYAVLQQHAAEATESTAGQVETCGNEFEPAMVDEQGGSSSEWEPHAQQHQPDDGMAVPAEDTT</sequence>
<keyword evidence="6 8" id="KW-0472">Membrane</keyword>
<dbReference type="PANTHER" id="PTHR43731">
    <property type="entry name" value="RHOMBOID PROTEASE"/>
    <property type="match status" value="1"/>
</dbReference>
<dbReference type="Proteomes" id="UP000756132">
    <property type="component" value="Chromosome 1"/>
</dbReference>
<evidence type="ECO:0000313" key="10">
    <source>
        <dbReference type="EMBL" id="UJO11234.1"/>
    </source>
</evidence>
<reference evidence="10" key="1">
    <citation type="submission" date="2021-12" db="EMBL/GenBank/DDBJ databases">
        <authorList>
            <person name="Zaccaron A."/>
            <person name="Stergiopoulos I."/>
        </authorList>
    </citation>
    <scope>NUCLEOTIDE SEQUENCE</scope>
    <source>
        <strain evidence="10">Race5_Kim</strain>
    </source>
</reference>
<dbReference type="EMBL" id="CP090163">
    <property type="protein sequence ID" value="UJO11234.1"/>
    <property type="molecule type" value="Genomic_DNA"/>
</dbReference>
<dbReference type="AlphaFoldDB" id="A0A9Q8P2Y1"/>
<dbReference type="KEGG" id="ffu:CLAFUR5_01563"/>
<feature type="compositionally biased region" description="Basic and acidic residues" evidence="7">
    <location>
        <begin position="318"/>
        <end position="328"/>
    </location>
</feature>
<dbReference type="OrthoDB" id="418595at2759"/>
<dbReference type="Pfam" id="PF01694">
    <property type="entry name" value="Rhomboid"/>
    <property type="match status" value="1"/>
</dbReference>
<dbReference type="InterPro" id="IPR022764">
    <property type="entry name" value="Peptidase_S54_rhomboid_dom"/>
</dbReference>
<feature type="region of interest" description="Disordered" evidence="7">
    <location>
        <begin position="306"/>
        <end position="339"/>
    </location>
</feature>
<dbReference type="RefSeq" id="XP_047755600.1">
    <property type="nucleotide sequence ID" value="XM_047900711.1"/>
</dbReference>
<feature type="transmembrane region" description="Helical" evidence="8">
    <location>
        <begin position="188"/>
        <end position="209"/>
    </location>
</feature>
<feature type="transmembrane region" description="Helical" evidence="8">
    <location>
        <begin position="260"/>
        <end position="279"/>
    </location>
</feature>
<gene>
    <name evidence="10" type="ORF">CLAFUR5_01563</name>
</gene>
<evidence type="ECO:0000256" key="4">
    <source>
        <dbReference type="ARBA" id="ARBA00022801"/>
    </source>
</evidence>
<evidence type="ECO:0000256" key="3">
    <source>
        <dbReference type="ARBA" id="ARBA00022692"/>
    </source>
</evidence>
<dbReference type="PANTHER" id="PTHR43731:SF14">
    <property type="entry name" value="PRESENILIN-ASSOCIATED RHOMBOID-LIKE PROTEIN, MITOCHONDRIAL"/>
    <property type="match status" value="1"/>
</dbReference>
<reference evidence="10" key="2">
    <citation type="journal article" date="2022" name="Microb. Genom.">
        <title>A chromosome-scale genome assembly of the tomato pathogen Cladosporium fulvum reveals a compartmentalized genome architecture and the presence of a dispensable chromosome.</title>
        <authorList>
            <person name="Zaccaron A.Z."/>
            <person name="Chen L.H."/>
            <person name="Samaras A."/>
            <person name="Stergiopoulos I."/>
        </authorList>
    </citation>
    <scope>NUCLEOTIDE SEQUENCE</scope>
    <source>
        <strain evidence="10">Race5_Kim</strain>
    </source>
</reference>
<dbReference type="GO" id="GO:0004252">
    <property type="term" value="F:serine-type endopeptidase activity"/>
    <property type="evidence" value="ECO:0007669"/>
    <property type="project" value="InterPro"/>
</dbReference>
<protein>
    <recommendedName>
        <fullName evidence="9">Peptidase S54 rhomboid domain-containing protein</fullName>
    </recommendedName>
</protein>
<evidence type="ECO:0000256" key="2">
    <source>
        <dbReference type="ARBA" id="ARBA00009045"/>
    </source>
</evidence>
<evidence type="ECO:0000256" key="8">
    <source>
        <dbReference type="SAM" id="Phobius"/>
    </source>
</evidence>
<evidence type="ECO:0000256" key="5">
    <source>
        <dbReference type="ARBA" id="ARBA00022989"/>
    </source>
</evidence>
<proteinExistence type="inferred from homology"/>
<evidence type="ECO:0000313" key="11">
    <source>
        <dbReference type="Proteomes" id="UP000756132"/>
    </source>
</evidence>
<evidence type="ECO:0000256" key="7">
    <source>
        <dbReference type="SAM" id="MobiDB-lite"/>
    </source>
</evidence>
<feature type="transmembrane region" description="Helical" evidence="8">
    <location>
        <begin position="157"/>
        <end position="176"/>
    </location>
</feature>
<evidence type="ECO:0000256" key="6">
    <source>
        <dbReference type="ARBA" id="ARBA00023136"/>
    </source>
</evidence>
<dbReference type="GO" id="GO:0016020">
    <property type="term" value="C:membrane"/>
    <property type="evidence" value="ECO:0007669"/>
    <property type="project" value="UniProtKB-SubCell"/>
</dbReference>
<feature type="transmembrane region" description="Helical" evidence="8">
    <location>
        <begin position="221"/>
        <end position="239"/>
    </location>
</feature>
<dbReference type="InterPro" id="IPR050925">
    <property type="entry name" value="Rhomboid_protease_S54"/>
</dbReference>
<keyword evidence="11" id="KW-1185">Reference proteome</keyword>
<accession>A0A9Q8P2Y1</accession>
<keyword evidence="4" id="KW-0378">Hydrolase</keyword>
<dbReference type="Gene3D" id="1.20.1540.10">
    <property type="entry name" value="Rhomboid-like"/>
    <property type="match status" value="1"/>
</dbReference>
<feature type="domain" description="Peptidase S54 rhomboid" evidence="9">
    <location>
        <begin position="116"/>
        <end position="282"/>
    </location>
</feature>